<dbReference type="RefSeq" id="WP_423248572.1">
    <property type="nucleotide sequence ID" value="NZ_CACRUQ010000006.1"/>
</dbReference>
<dbReference type="EMBL" id="CACRUQ010000006">
    <property type="protein sequence ID" value="VYT91488.1"/>
    <property type="molecule type" value="Genomic_DNA"/>
</dbReference>
<gene>
    <name evidence="1" type="ORF">RTLFYP15_01022</name>
</gene>
<accession>A0A6N3AMM6</accession>
<organism evidence="1">
    <name type="scientific">[Ruminococcus] torques</name>
    <dbReference type="NCBI Taxonomy" id="33039"/>
    <lineage>
        <taxon>Bacteria</taxon>
        <taxon>Bacillati</taxon>
        <taxon>Bacillota</taxon>
        <taxon>Clostridia</taxon>
        <taxon>Lachnospirales</taxon>
        <taxon>Lachnospiraceae</taxon>
        <taxon>Mediterraneibacter</taxon>
    </lineage>
</organism>
<name>A0A6N3AMM6_9FIRM</name>
<reference evidence="1" key="1">
    <citation type="submission" date="2019-11" db="EMBL/GenBank/DDBJ databases">
        <authorList>
            <person name="Feng L."/>
        </authorList>
    </citation>
    <scope>NUCLEOTIDE SEQUENCE</scope>
    <source>
        <strain evidence="1">RtorquesLFYP15</strain>
    </source>
</reference>
<dbReference type="AlphaFoldDB" id="A0A6N3AMM6"/>
<sequence>MRYKNSDDNRYRVQFMRFTEELMDQLTVKEFISYLEENAEFEDYTVEYIDKKCVKCRAYDLTEENSKLHKEFLVTEDGRVFYWRSLISKIELVDAEEEKQEVSKMVIKRLKGAKFGTDRIARVVTGYALYEEGKGYIAFSSDRDEFGILAPYIPCGGKRALQSILDAGGFCSFDGMEYVQELGA</sequence>
<protein>
    <submittedName>
        <fullName evidence="1">Uncharacterized protein</fullName>
    </submittedName>
</protein>
<proteinExistence type="predicted"/>
<evidence type="ECO:0000313" key="1">
    <source>
        <dbReference type="EMBL" id="VYT91488.1"/>
    </source>
</evidence>